<dbReference type="Pfam" id="PF06013">
    <property type="entry name" value="WXG100"/>
    <property type="match status" value="1"/>
</dbReference>
<name>A0A100W7Q7_MYCCR</name>
<evidence type="ECO:0000313" key="3">
    <source>
        <dbReference type="Proteomes" id="UP000069443"/>
    </source>
</evidence>
<feature type="region of interest" description="Disordered" evidence="1">
    <location>
        <begin position="103"/>
        <end position="164"/>
    </location>
</feature>
<feature type="region of interest" description="Disordered" evidence="1">
    <location>
        <begin position="181"/>
        <end position="243"/>
    </location>
</feature>
<dbReference type="InterPro" id="IPR036689">
    <property type="entry name" value="ESAT-6-like_sf"/>
</dbReference>
<feature type="compositionally biased region" description="Low complexity" evidence="1">
    <location>
        <begin position="181"/>
        <end position="216"/>
    </location>
</feature>
<comment type="caution">
    <text evidence="2">The sequence shown here is derived from an EMBL/GenBank/DDBJ whole genome shotgun (WGS) entry which is preliminary data.</text>
</comment>
<dbReference type="SUPFAM" id="SSF140453">
    <property type="entry name" value="EsxAB dimer-like"/>
    <property type="match status" value="1"/>
</dbReference>
<dbReference type="AlphaFoldDB" id="A0A100W7Q7"/>
<sequence>MERTVEGHGGVMERPVEVVVSDLHLASGRLRDAGQRLQDGLSSVDLETRELLGSGWKGGAASAFSGAWDQWHNGAGQVIRGIQTMSELLRVAADQYARADEQGAGAIASASPEPSAGPAPAAAGGEAPSGAPVPTAASTGPASAAGSASPAGAAGSAGSASGAAASGVSDAVSQVGQLGGQVSSGLAQAAQAAAGMAQQVGQAVEQIVEQAVQQSAEAEKGGDQAPVEPPPSDAQPPSGEVPR</sequence>
<reference evidence="3" key="2">
    <citation type="submission" date="2016-02" db="EMBL/GenBank/DDBJ databases">
        <title>Draft genome sequence of five rapidly growing Mycobacterium species.</title>
        <authorList>
            <person name="Katahira K."/>
            <person name="Gotou Y."/>
            <person name="Iida K."/>
            <person name="Ogura Y."/>
            <person name="Hayashi T."/>
        </authorList>
    </citation>
    <scope>NUCLEOTIDE SEQUENCE [LARGE SCALE GENOMIC DNA]</scope>
    <source>
        <strain evidence="3">JCM15298</strain>
    </source>
</reference>
<organism evidence="2 3">
    <name type="scientific">Mycolicibacterium canariasense</name>
    <name type="common">Mycobacterium canariasense</name>
    <dbReference type="NCBI Taxonomy" id="228230"/>
    <lineage>
        <taxon>Bacteria</taxon>
        <taxon>Bacillati</taxon>
        <taxon>Actinomycetota</taxon>
        <taxon>Actinomycetes</taxon>
        <taxon>Mycobacteriales</taxon>
        <taxon>Mycobacteriaceae</taxon>
        <taxon>Mycolicibacterium</taxon>
    </lineage>
</organism>
<dbReference type="Proteomes" id="UP000069443">
    <property type="component" value="Unassembled WGS sequence"/>
</dbReference>
<dbReference type="STRING" id="228230.RMCC_0013"/>
<evidence type="ECO:0000256" key="1">
    <source>
        <dbReference type="SAM" id="MobiDB-lite"/>
    </source>
</evidence>
<keyword evidence="3" id="KW-1185">Reference proteome</keyword>
<dbReference type="NCBIfam" id="TIGR03930">
    <property type="entry name" value="WXG100_ESAT6"/>
    <property type="match status" value="1"/>
</dbReference>
<dbReference type="Gene3D" id="1.10.287.1060">
    <property type="entry name" value="ESAT-6-like"/>
    <property type="match status" value="1"/>
</dbReference>
<reference evidence="3" key="1">
    <citation type="journal article" date="2016" name="Genome Announc.">
        <title>Draft Genome Sequences of Five Rapidly Growing Mycobacterium Species, M. thermoresistibile, M. fortuitum subsp. acetamidolyticum, M. canariasense, M. brisbanense, and M. novocastrense.</title>
        <authorList>
            <person name="Katahira K."/>
            <person name="Ogura Y."/>
            <person name="Gotoh Y."/>
            <person name="Hayashi T."/>
        </authorList>
    </citation>
    <scope>NUCLEOTIDE SEQUENCE [LARGE SCALE GENOMIC DNA]</scope>
    <source>
        <strain evidence="3">JCM15298</strain>
    </source>
</reference>
<dbReference type="InterPro" id="IPR010310">
    <property type="entry name" value="T7SS_ESAT-6-like"/>
</dbReference>
<evidence type="ECO:0000313" key="2">
    <source>
        <dbReference type="EMBL" id="GAS93046.1"/>
    </source>
</evidence>
<gene>
    <name evidence="2" type="ORF">RMCC_0013</name>
</gene>
<proteinExistence type="predicted"/>
<accession>A0A100W7Q7</accession>
<protein>
    <submittedName>
        <fullName evidence="2">WXG100 family type VII secretion target</fullName>
    </submittedName>
</protein>
<dbReference type="EMBL" id="BCSY01000005">
    <property type="protein sequence ID" value="GAS93046.1"/>
    <property type="molecule type" value="Genomic_DNA"/>
</dbReference>